<dbReference type="GeneID" id="91343072"/>
<dbReference type="SUPFAM" id="SSF53448">
    <property type="entry name" value="Nucleotide-diphospho-sugar transferases"/>
    <property type="match status" value="1"/>
</dbReference>
<evidence type="ECO:0000256" key="13">
    <source>
        <dbReference type="ARBA" id="ARBA00045097"/>
    </source>
</evidence>
<dbReference type="PANTHER" id="PTHR10859:SF91">
    <property type="entry name" value="DOLICHYL-PHOSPHATE BETA-GLUCOSYLTRANSFERASE"/>
    <property type="match status" value="1"/>
</dbReference>
<dbReference type="EMBL" id="CP109495">
    <property type="protein sequence ID" value="WUX53995.1"/>
    <property type="molecule type" value="Genomic_DNA"/>
</dbReference>
<evidence type="ECO:0000256" key="10">
    <source>
        <dbReference type="ARBA" id="ARBA00022968"/>
    </source>
</evidence>
<protein>
    <recommendedName>
        <fullName evidence="5">dolichyl-phosphate beta-glucosyltransferase</fullName>
        <ecNumber evidence="5">2.4.1.117</ecNumber>
    </recommendedName>
</protein>
<sequence length="440" mass="47871">MRTDTDTPWGSLPAREHLPVEALDAGAPTGVPVLDVVIPVHNEERDLESCVRRLHDHLARTFPYRFRITVADNASTDRTPAVAARLAASMTEVTAYRLEEKGRGRALRTVWSHSDSPVLAYMDVDLSTDLNALLPLVAPLISGHSDLAIGSRLARSSRVVRGPKREFISRAYNLILKSSLSARFSDAQCGFKAIRRDVAERLLPMVEDTGWFFDTEMLVLAERAGLRIHEVPVDWVDDPDSRVHIVSTAVDDLKGVWRVGRALAVGALPLDRLARPFGDDPRDRAISGVPGGLARQLVGFCVVGALSTLFYLLLYSLFRTASGPQAANAAALLVSAVANTAANRRLTFGVRGRERAVRHQAQGLVVFGIGLALTSGSLAALDAASGNPAHGTELAVLIAANLAATVLRFLLFRAWVFPDRRGNDEKPHDHEARTQERSAR</sequence>
<dbReference type="EC" id="2.4.1.117" evidence="5"/>
<comment type="catalytic activity">
    <reaction evidence="13">
        <text>a di-trans,poly-cis-dolichyl phosphate + UDP-alpha-D-glucose = a di-trans,poly-cis-dolichyl beta-D-glucosyl phosphate + UDP</text>
        <dbReference type="Rhea" id="RHEA:15401"/>
        <dbReference type="Rhea" id="RHEA-COMP:19498"/>
        <dbReference type="Rhea" id="RHEA-COMP:19502"/>
        <dbReference type="ChEBI" id="CHEBI:57525"/>
        <dbReference type="ChEBI" id="CHEBI:57683"/>
        <dbReference type="ChEBI" id="CHEBI:58223"/>
        <dbReference type="ChEBI" id="CHEBI:58885"/>
        <dbReference type="EC" id="2.4.1.117"/>
    </reaction>
    <physiologicalReaction direction="left-to-right" evidence="13">
        <dbReference type="Rhea" id="RHEA:15402"/>
    </physiologicalReaction>
</comment>
<dbReference type="InterPro" id="IPR007267">
    <property type="entry name" value="GtrA_DPMS_TM"/>
</dbReference>
<dbReference type="CDD" id="cd04188">
    <property type="entry name" value="DPG_synthase"/>
    <property type="match status" value="1"/>
</dbReference>
<evidence type="ECO:0000256" key="6">
    <source>
        <dbReference type="ARBA" id="ARBA00022676"/>
    </source>
</evidence>
<keyword evidence="8 14" id="KW-0812">Transmembrane</keyword>
<comment type="subcellular location">
    <subcellularLocation>
        <location evidence="2">Endoplasmic reticulum membrane</location>
        <topology evidence="2">Single-pass membrane protein</topology>
    </subcellularLocation>
    <subcellularLocation>
        <location evidence="1">Membrane</location>
        <topology evidence="1">Multi-pass membrane protein</topology>
    </subcellularLocation>
</comment>
<evidence type="ECO:0000256" key="3">
    <source>
        <dbReference type="ARBA" id="ARBA00004922"/>
    </source>
</evidence>
<keyword evidence="6" id="KW-0328">Glycosyltransferase</keyword>
<evidence type="ECO:0000256" key="14">
    <source>
        <dbReference type="SAM" id="Phobius"/>
    </source>
</evidence>
<feature type="domain" description="GtrA/DPMS transmembrane" evidence="16">
    <location>
        <begin position="300"/>
        <end position="417"/>
    </location>
</feature>
<feature type="transmembrane region" description="Helical" evidence="14">
    <location>
        <begin position="363"/>
        <end position="381"/>
    </location>
</feature>
<feature type="transmembrane region" description="Helical" evidence="14">
    <location>
        <begin position="393"/>
        <end position="411"/>
    </location>
</feature>
<dbReference type="InterPro" id="IPR029044">
    <property type="entry name" value="Nucleotide-diphossugar_trans"/>
</dbReference>
<organism evidence="17 18">
    <name type="scientific">Streptomyces niveus</name>
    <name type="common">Streptomyces spheroides</name>
    <dbReference type="NCBI Taxonomy" id="193462"/>
    <lineage>
        <taxon>Bacteria</taxon>
        <taxon>Bacillati</taxon>
        <taxon>Actinomycetota</taxon>
        <taxon>Actinomycetes</taxon>
        <taxon>Kitasatosporales</taxon>
        <taxon>Streptomycetaceae</taxon>
        <taxon>Streptomyces</taxon>
    </lineage>
</organism>
<keyword evidence="9" id="KW-0256">Endoplasmic reticulum</keyword>
<feature type="domain" description="Glycosyltransferase 2-like" evidence="15">
    <location>
        <begin position="36"/>
        <end position="202"/>
    </location>
</feature>
<accession>A0ABZ2A5M0</accession>
<keyword evidence="12 14" id="KW-0472">Membrane</keyword>
<feature type="transmembrane region" description="Helical" evidence="14">
    <location>
        <begin position="297"/>
        <end position="318"/>
    </location>
</feature>
<gene>
    <name evidence="17" type="ORF">OG442_21880</name>
</gene>
<evidence type="ECO:0000256" key="7">
    <source>
        <dbReference type="ARBA" id="ARBA00022679"/>
    </source>
</evidence>
<proteinExistence type="inferred from homology"/>
<name>A0ABZ2A5M0_STRNV</name>
<dbReference type="PANTHER" id="PTHR10859">
    <property type="entry name" value="GLYCOSYL TRANSFERASE"/>
    <property type="match status" value="1"/>
</dbReference>
<dbReference type="Proteomes" id="UP001432209">
    <property type="component" value="Chromosome"/>
</dbReference>
<evidence type="ECO:0000256" key="2">
    <source>
        <dbReference type="ARBA" id="ARBA00004389"/>
    </source>
</evidence>
<keyword evidence="18" id="KW-1185">Reference proteome</keyword>
<evidence type="ECO:0000256" key="9">
    <source>
        <dbReference type="ARBA" id="ARBA00022824"/>
    </source>
</evidence>
<dbReference type="InterPro" id="IPR001173">
    <property type="entry name" value="Glyco_trans_2-like"/>
</dbReference>
<reference evidence="17" key="1">
    <citation type="submission" date="2022-10" db="EMBL/GenBank/DDBJ databases">
        <title>The complete genomes of actinobacterial strains from the NBC collection.</title>
        <authorList>
            <person name="Joergensen T.S."/>
            <person name="Alvarez Arevalo M."/>
            <person name="Sterndorff E.B."/>
            <person name="Faurdal D."/>
            <person name="Vuksanovic O."/>
            <person name="Mourched A.-S."/>
            <person name="Charusanti P."/>
            <person name="Shaw S."/>
            <person name="Blin K."/>
            <person name="Weber T."/>
        </authorList>
    </citation>
    <scope>NUCLEOTIDE SEQUENCE</scope>
    <source>
        <strain evidence="17">NBC_01432</strain>
    </source>
</reference>
<keyword evidence="11 14" id="KW-1133">Transmembrane helix</keyword>
<evidence type="ECO:0000256" key="5">
    <source>
        <dbReference type="ARBA" id="ARBA00012583"/>
    </source>
</evidence>
<evidence type="ECO:0000256" key="1">
    <source>
        <dbReference type="ARBA" id="ARBA00004141"/>
    </source>
</evidence>
<comment type="pathway">
    <text evidence="3">Protein modification; protein glycosylation.</text>
</comment>
<dbReference type="InterPro" id="IPR035518">
    <property type="entry name" value="DPG_synthase"/>
</dbReference>
<evidence type="ECO:0000313" key="18">
    <source>
        <dbReference type="Proteomes" id="UP001432209"/>
    </source>
</evidence>
<dbReference type="Gene3D" id="3.90.550.10">
    <property type="entry name" value="Spore Coat Polysaccharide Biosynthesis Protein SpsA, Chain A"/>
    <property type="match status" value="1"/>
</dbReference>
<evidence type="ECO:0000256" key="11">
    <source>
        <dbReference type="ARBA" id="ARBA00022989"/>
    </source>
</evidence>
<dbReference type="Pfam" id="PF00535">
    <property type="entry name" value="Glycos_transf_2"/>
    <property type="match status" value="1"/>
</dbReference>
<comment type="similarity">
    <text evidence="4">Belongs to the glycosyltransferase 2 family.</text>
</comment>
<evidence type="ECO:0000259" key="16">
    <source>
        <dbReference type="Pfam" id="PF04138"/>
    </source>
</evidence>
<keyword evidence="7" id="KW-0808">Transferase</keyword>
<dbReference type="Pfam" id="PF04138">
    <property type="entry name" value="GtrA_DPMS_TM"/>
    <property type="match status" value="1"/>
</dbReference>
<keyword evidence="10" id="KW-0735">Signal-anchor</keyword>
<evidence type="ECO:0000256" key="4">
    <source>
        <dbReference type="ARBA" id="ARBA00006739"/>
    </source>
</evidence>
<evidence type="ECO:0000259" key="15">
    <source>
        <dbReference type="Pfam" id="PF00535"/>
    </source>
</evidence>
<dbReference type="RefSeq" id="WP_329077603.1">
    <property type="nucleotide sequence ID" value="NZ_CP109389.1"/>
</dbReference>
<evidence type="ECO:0000313" key="17">
    <source>
        <dbReference type="EMBL" id="WUX53995.1"/>
    </source>
</evidence>
<evidence type="ECO:0000256" key="8">
    <source>
        <dbReference type="ARBA" id="ARBA00022692"/>
    </source>
</evidence>
<evidence type="ECO:0000256" key="12">
    <source>
        <dbReference type="ARBA" id="ARBA00023136"/>
    </source>
</evidence>